<reference evidence="1" key="1">
    <citation type="submission" date="2023-08" db="EMBL/GenBank/DDBJ databases">
        <title>Comparative genomics and taxonomic characterization of three novel marine species of genus Marivirga.</title>
        <authorList>
            <person name="Muhammad N."/>
            <person name="Kim S.-G."/>
        </authorList>
    </citation>
    <scope>NUCLEOTIDE SEQUENCE</scope>
    <source>
        <strain evidence="1">BKB1-2</strain>
    </source>
</reference>
<dbReference type="AlphaFoldDB" id="A0AA49GGC4"/>
<dbReference type="Proteomes" id="UP001232019">
    <property type="component" value="Chromosome"/>
</dbReference>
<dbReference type="KEGG" id="marp:QYS47_24805"/>
<organism evidence="1">
    <name type="scientific">Marivirga arenosa</name>
    <dbReference type="NCBI Taxonomy" id="3059076"/>
    <lineage>
        <taxon>Bacteria</taxon>
        <taxon>Pseudomonadati</taxon>
        <taxon>Bacteroidota</taxon>
        <taxon>Cytophagia</taxon>
        <taxon>Cytophagales</taxon>
        <taxon>Marivirgaceae</taxon>
        <taxon>Marivirga</taxon>
    </lineage>
</organism>
<accession>A0AA49GGC4</accession>
<gene>
    <name evidence="1" type="ORF">QYS47_24805</name>
</gene>
<evidence type="ECO:0000313" key="1">
    <source>
        <dbReference type="EMBL" id="WKK80348.2"/>
    </source>
</evidence>
<dbReference type="EMBL" id="CP129968">
    <property type="protein sequence ID" value="WKK80348.2"/>
    <property type="molecule type" value="Genomic_DNA"/>
</dbReference>
<sequence length="62" mass="6613">MLSTVVGAVLITIATLSSKEVNADPLNERLSCGWGYECVFSKTAFEHVVLLGYENGGPNVNP</sequence>
<protein>
    <submittedName>
        <fullName evidence="1">Uncharacterized protein</fullName>
    </submittedName>
</protein>
<proteinExistence type="predicted"/>
<name>A0AA49GGC4_9BACT</name>